<evidence type="ECO:0000313" key="1">
    <source>
        <dbReference type="EMBL" id="KAF2004301.1"/>
    </source>
</evidence>
<accession>A0A6A5WVX9</accession>
<dbReference type="AlphaFoldDB" id="A0A6A5WVX9"/>
<dbReference type="Proteomes" id="UP000799779">
    <property type="component" value="Unassembled WGS sequence"/>
</dbReference>
<sequence length="101" mass="11031">MVLPTCFVFPRKLSPRVSGEHELQTLLFFFCGSGSGSGSGRGSGSGSGRSSCLYVPAHSSFSFASSWRVERRYTGENRISIHNSPCHADTHKTYMWKGPLA</sequence>
<gene>
    <name evidence="1" type="ORF">P154DRAFT_56062</name>
</gene>
<protein>
    <submittedName>
        <fullName evidence="1">Uncharacterized protein</fullName>
    </submittedName>
</protein>
<reference evidence="1" key="1">
    <citation type="journal article" date="2020" name="Stud. Mycol.">
        <title>101 Dothideomycetes genomes: a test case for predicting lifestyles and emergence of pathogens.</title>
        <authorList>
            <person name="Haridas S."/>
            <person name="Albert R."/>
            <person name="Binder M."/>
            <person name="Bloem J."/>
            <person name="Labutti K."/>
            <person name="Salamov A."/>
            <person name="Andreopoulos B."/>
            <person name="Baker S."/>
            <person name="Barry K."/>
            <person name="Bills G."/>
            <person name="Bluhm B."/>
            <person name="Cannon C."/>
            <person name="Castanera R."/>
            <person name="Culley D."/>
            <person name="Daum C."/>
            <person name="Ezra D."/>
            <person name="Gonzalez J."/>
            <person name="Henrissat B."/>
            <person name="Kuo A."/>
            <person name="Liang C."/>
            <person name="Lipzen A."/>
            <person name="Lutzoni F."/>
            <person name="Magnuson J."/>
            <person name="Mondo S."/>
            <person name="Nolan M."/>
            <person name="Ohm R."/>
            <person name="Pangilinan J."/>
            <person name="Park H.-J."/>
            <person name="Ramirez L."/>
            <person name="Alfaro M."/>
            <person name="Sun H."/>
            <person name="Tritt A."/>
            <person name="Yoshinaga Y."/>
            <person name="Zwiers L.-H."/>
            <person name="Turgeon B."/>
            <person name="Goodwin S."/>
            <person name="Spatafora J."/>
            <person name="Crous P."/>
            <person name="Grigoriev I."/>
        </authorList>
    </citation>
    <scope>NUCLEOTIDE SEQUENCE</scope>
    <source>
        <strain evidence="1">CBS 123094</strain>
    </source>
</reference>
<keyword evidence="2" id="KW-1185">Reference proteome</keyword>
<evidence type="ECO:0000313" key="2">
    <source>
        <dbReference type="Proteomes" id="UP000799779"/>
    </source>
</evidence>
<proteinExistence type="predicted"/>
<organism evidence="1 2">
    <name type="scientific">Amniculicola lignicola CBS 123094</name>
    <dbReference type="NCBI Taxonomy" id="1392246"/>
    <lineage>
        <taxon>Eukaryota</taxon>
        <taxon>Fungi</taxon>
        <taxon>Dikarya</taxon>
        <taxon>Ascomycota</taxon>
        <taxon>Pezizomycotina</taxon>
        <taxon>Dothideomycetes</taxon>
        <taxon>Pleosporomycetidae</taxon>
        <taxon>Pleosporales</taxon>
        <taxon>Amniculicolaceae</taxon>
        <taxon>Amniculicola</taxon>
    </lineage>
</organism>
<name>A0A6A5WVX9_9PLEO</name>
<dbReference type="EMBL" id="ML977568">
    <property type="protein sequence ID" value="KAF2004301.1"/>
    <property type="molecule type" value="Genomic_DNA"/>
</dbReference>